<evidence type="ECO:0000313" key="3">
    <source>
        <dbReference type="Proteomes" id="UP000199159"/>
    </source>
</evidence>
<sequence>MSQSKEDTKYDNTFKSFQNVKLDDKEKREIYLKVSESVNKSKSGKLSWHIRPVFNTILAGMLLLIGGYLLVNEIIFSEKGNQSQENEESKNPYIEIEEKISDVLQASVYIPYHEDLPLKMAMFMVSTTSTVEGEELERRYVAAVIAYSHLDSDELDTAEWDRLKEIIRPPGTEPFELVYGDFLINEKHEATIVIFNEKTIQKDLRNSVLYGEEKIIAGHPIKYRVIERELPEEETIYSFSFKMDHTIYQFTFPVEKLTEEDATAFVEKSLKQILKVEEK</sequence>
<keyword evidence="3" id="KW-1185">Reference proteome</keyword>
<reference evidence="3" key="1">
    <citation type="submission" date="2016-10" db="EMBL/GenBank/DDBJ databases">
        <authorList>
            <person name="Varghese N."/>
            <person name="Submissions S."/>
        </authorList>
    </citation>
    <scope>NUCLEOTIDE SEQUENCE [LARGE SCALE GENOMIC DNA]</scope>
    <source>
        <strain evidence="3">IBRC-M10078</strain>
    </source>
</reference>
<dbReference type="RefSeq" id="WP_090851877.1">
    <property type="nucleotide sequence ID" value="NZ_FNJU01000003.1"/>
</dbReference>
<dbReference type="OrthoDB" id="2834465at2"/>
<evidence type="ECO:0000313" key="2">
    <source>
        <dbReference type="EMBL" id="SDP46868.1"/>
    </source>
</evidence>
<dbReference type="STRING" id="930152.SAMN05216565_103190"/>
<proteinExistence type="predicted"/>
<keyword evidence="1" id="KW-0472">Membrane</keyword>
<feature type="transmembrane region" description="Helical" evidence="1">
    <location>
        <begin position="52"/>
        <end position="71"/>
    </location>
</feature>
<dbReference type="AlphaFoldDB" id="A0A1H0T046"/>
<keyword evidence="1" id="KW-1133">Transmembrane helix</keyword>
<name>A0A1H0T046_9BACI</name>
<dbReference type="EMBL" id="FNJU01000003">
    <property type="protein sequence ID" value="SDP46868.1"/>
    <property type="molecule type" value="Genomic_DNA"/>
</dbReference>
<accession>A0A1H0T046</accession>
<protein>
    <submittedName>
        <fullName evidence="2">Uncharacterized protein</fullName>
    </submittedName>
</protein>
<organism evidence="2 3">
    <name type="scientific">Litchfieldia salsa</name>
    <dbReference type="NCBI Taxonomy" id="930152"/>
    <lineage>
        <taxon>Bacteria</taxon>
        <taxon>Bacillati</taxon>
        <taxon>Bacillota</taxon>
        <taxon>Bacilli</taxon>
        <taxon>Bacillales</taxon>
        <taxon>Bacillaceae</taxon>
        <taxon>Litchfieldia</taxon>
    </lineage>
</organism>
<evidence type="ECO:0000256" key="1">
    <source>
        <dbReference type="SAM" id="Phobius"/>
    </source>
</evidence>
<gene>
    <name evidence="2" type="ORF">SAMN05216565_103190</name>
</gene>
<dbReference type="Proteomes" id="UP000199159">
    <property type="component" value="Unassembled WGS sequence"/>
</dbReference>
<keyword evidence="1" id="KW-0812">Transmembrane</keyword>